<name>A0A9D1NXT0_9FIRM</name>
<evidence type="ECO:0000313" key="2">
    <source>
        <dbReference type="EMBL" id="HIV22446.1"/>
    </source>
</evidence>
<proteinExistence type="predicted"/>
<comment type="caution">
    <text evidence="2">The sequence shown here is derived from an EMBL/GenBank/DDBJ whole genome shotgun (WGS) entry which is preliminary data.</text>
</comment>
<accession>A0A9D1NXT0</accession>
<reference evidence="2" key="2">
    <citation type="journal article" date="2021" name="PeerJ">
        <title>Extensive microbial diversity within the chicken gut microbiome revealed by metagenomics and culture.</title>
        <authorList>
            <person name="Gilroy R."/>
            <person name="Ravi A."/>
            <person name="Getino M."/>
            <person name="Pursley I."/>
            <person name="Horton D.L."/>
            <person name="Alikhan N.F."/>
            <person name="Baker D."/>
            <person name="Gharbi K."/>
            <person name="Hall N."/>
            <person name="Watson M."/>
            <person name="Adriaenssens E.M."/>
            <person name="Foster-Nyarko E."/>
            <person name="Jarju S."/>
            <person name="Secka A."/>
            <person name="Antonio M."/>
            <person name="Oren A."/>
            <person name="Chaudhuri R.R."/>
            <person name="La Ragione R."/>
            <person name="Hildebrand F."/>
            <person name="Pallen M.J."/>
        </authorList>
    </citation>
    <scope>NUCLEOTIDE SEQUENCE</scope>
    <source>
        <strain evidence="2">ChiBcec6-7307</strain>
    </source>
</reference>
<evidence type="ECO:0000313" key="3">
    <source>
        <dbReference type="Proteomes" id="UP000886889"/>
    </source>
</evidence>
<protein>
    <submittedName>
        <fullName evidence="2">Uncharacterized protein</fullName>
    </submittedName>
</protein>
<evidence type="ECO:0000256" key="1">
    <source>
        <dbReference type="SAM" id="MobiDB-lite"/>
    </source>
</evidence>
<organism evidence="2 3">
    <name type="scientific">Candidatus Merdiplasma excrementigallinarum</name>
    <dbReference type="NCBI Taxonomy" id="2840864"/>
    <lineage>
        <taxon>Bacteria</taxon>
        <taxon>Bacillati</taxon>
        <taxon>Bacillota</taxon>
        <taxon>Clostridia</taxon>
        <taxon>Lachnospirales</taxon>
        <taxon>Lachnospiraceae</taxon>
        <taxon>Lachnospiraceae incertae sedis</taxon>
        <taxon>Candidatus Merdiplasma</taxon>
    </lineage>
</organism>
<feature type="region of interest" description="Disordered" evidence="1">
    <location>
        <begin position="1"/>
        <end position="64"/>
    </location>
</feature>
<gene>
    <name evidence="2" type="ORF">IAC80_00765</name>
</gene>
<dbReference type="EMBL" id="DVOS01000007">
    <property type="protein sequence ID" value="HIV22446.1"/>
    <property type="molecule type" value="Genomic_DNA"/>
</dbReference>
<sequence length="64" mass="7718">MKGNKHLEFLKSIRLLPEEKERNDRSKQRSQDNQAHNMTRQEEKDLQKELEKRFDELFGTASDD</sequence>
<reference evidence="2" key="1">
    <citation type="submission" date="2020-10" db="EMBL/GenBank/DDBJ databases">
        <authorList>
            <person name="Gilroy R."/>
        </authorList>
    </citation>
    <scope>NUCLEOTIDE SEQUENCE</scope>
    <source>
        <strain evidence="2">ChiBcec6-7307</strain>
    </source>
</reference>
<dbReference type="AlphaFoldDB" id="A0A9D1NXT0"/>
<dbReference type="Proteomes" id="UP000886889">
    <property type="component" value="Unassembled WGS sequence"/>
</dbReference>
<feature type="compositionally biased region" description="Basic and acidic residues" evidence="1">
    <location>
        <begin position="1"/>
        <end position="30"/>
    </location>
</feature>
<feature type="compositionally biased region" description="Basic and acidic residues" evidence="1">
    <location>
        <begin position="39"/>
        <end position="56"/>
    </location>
</feature>